<dbReference type="InterPro" id="IPR025697">
    <property type="entry name" value="CLU_dom"/>
</dbReference>
<gene>
    <name evidence="5" type="ORF">CTEN210_03850</name>
</gene>
<dbReference type="InterPro" id="IPR033646">
    <property type="entry name" value="CLU-central"/>
</dbReference>
<evidence type="ECO:0000256" key="1">
    <source>
        <dbReference type="ARBA" id="ARBA00022490"/>
    </source>
</evidence>
<dbReference type="Pfam" id="PF12807">
    <property type="entry name" value="eIF3_p135"/>
    <property type="match status" value="1"/>
</dbReference>
<keyword evidence="6" id="KW-1185">Reference proteome</keyword>
<dbReference type="InterPro" id="IPR011990">
    <property type="entry name" value="TPR-like_helical_dom_sf"/>
</dbReference>
<feature type="region of interest" description="Disordered" evidence="3">
    <location>
        <begin position="1021"/>
        <end position="1048"/>
    </location>
</feature>
<evidence type="ECO:0000259" key="4">
    <source>
        <dbReference type="PROSITE" id="PS51823"/>
    </source>
</evidence>
<keyword evidence="2" id="KW-0175">Coiled coil</keyword>
<proteinExistence type="predicted"/>
<protein>
    <recommendedName>
        <fullName evidence="4">Clu domain-containing protein</fullName>
    </recommendedName>
</protein>
<feature type="compositionally biased region" description="Basic residues" evidence="3">
    <location>
        <begin position="119"/>
        <end position="129"/>
    </location>
</feature>
<dbReference type="CDD" id="cd15466">
    <property type="entry name" value="CLU-central"/>
    <property type="match status" value="1"/>
</dbReference>
<evidence type="ECO:0000313" key="5">
    <source>
        <dbReference type="EMBL" id="GFH47375.1"/>
    </source>
</evidence>
<dbReference type="Proteomes" id="UP001054902">
    <property type="component" value="Unassembled WGS sequence"/>
</dbReference>
<feature type="compositionally biased region" description="Basic residues" evidence="3">
    <location>
        <begin position="1431"/>
        <end position="1448"/>
    </location>
</feature>
<evidence type="ECO:0000256" key="3">
    <source>
        <dbReference type="SAM" id="MobiDB-lite"/>
    </source>
</evidence>
<evidence type="ECO:0000313" key="6">
    <source>
        <dbReference type="Proteomes" id="UP001054902"/>
    </source>
</evidence>
<feature type="coiled-coil region" evidence="2">
    <location>
        <begin position="1392"/>
        <end position="1419"/>
    </location>
</feature>
<dbReference type="Gene3D" id="1.25.40.10">
    <property type="entry name" value="Tetratricopeptide repeat domain"/>
    <property type="match status" value="1"/>
</dbReference>
<feature type="region of interest" description="Disordered" evidence="3">
    <location>
        <begin position="225"/>
        <end position="269"/>
    </location>
</feature>
<dbReference type="EMBL" id="BLLK01000023">
    <property type="protein sequence ID" value="GFH47375.1"/>
    <property type="molecule type" value="Genomic_DNA"/>
</dbReference>
<sequence length="1448" mass="161613">MTDSNKDTIANEEPSPELINEEEAVAEANMEFLTNICILPPTLSKTVSKEQIAKDAVLLPPIMASEAVLAIRAALSEIKHFAHITTYRLIVEELDESLLELIIKEQNHKEASSPETVKKSKGKKKKKKKASVSHDIVSFYTCDQSVVQISSKTMEPQDEIVLNEFDLLTALVEEGKLGSNMALRMVLEYYDEASLKDHLYKTKSLLDGNPPYLLSLTNADDVNAQTEGEEVVEKVEQSQVEANEEPKEETQEESKEEEKQEEETKEEKIDPLELIIPAFPITERVEIDGKNIQDFYFLAAGEEERLAIAKGDDYVTQSIDIKDKNDDGKIENRPVSKASKAHEVGKKLVELQKKCSIPCSIVYSGFNPPPAHRRMLGDLAYLQVNLPSGEGMVHITVIPSGFYVNKSSGSNDDANFDPSPALQSCYSHTLLDCLLQKSPSLRLAWSESLAAAQEKNEISPHENPLEAFFLSATQYAYDNNDASCFAMDAATLRPSWLVPSNTSKNSKDEKHKYSLWRTEDVLSDTFGVDLRSGAQRDWNEDLQVARELPRDTIDQRIERARQIYKSLSEFADASVTGVMAIFKGHIMPMNPNENIKAHVYLHNNIFFSKVADTGIDTFKLGKGDACAVKTAARDANCVGMLHKLDLDGMHTLATVLVDYLGTRFLCQSIVPGILLGDKTHKVLHGAVEATSPLSWDKDVHEMLENNLSKPLMIASRKTLKSPLLQEEKSDDEEVIDDFFGSLEMKCILGSDKRKYFLDITRLTTRDANWVPSDSGGTGNYEKSVSKNLSFTLDDDEWFAHVLRPELVLRFTNKKMNDLRASKVANKDSEKSGDEDDAELKKKEVEGNLEYLRSLRMNLNVFVPNMKNSLFNTNDIEQLKKDEELAREAASYLWDTILPQITREVRETPNTIPIDGKGLTEYLHERGVNCRYFGRIATLAKEQEDQDEQEEKDLIAGKRKDLPRRSMPLCWLEMLECEIIARAAKHVLGKYLAESGAFTLSKVSNTVGSFLSALLSCGEESAAETERRMEKDGSNSSEDQGEETLFSGASSMTTARNRADIWKDINNEIERRFGYSLHLYNNTKDSTTAIRAPLVPLLRRVCQRTGIRLHAKKYELGGKGLCTLGSSFPIAPSDVYDVLPLVKHAANDGSEGFVPSNNGADAANAHLHICLPDAKTAFEGANMLTNEQSFNHALTYVQEATNLYQRVTETPLHSRVAKCFDLTALILFQAKDFELSAAHAEKALAVSMQINGVDCAEAAVARRVLSHILLNGGKLASAMKNSRAAAYLTQVLAGSHHVELSTSYQKFSSIYSDIGNVLVSLRFLQAAIRRKNGDRVLQAVLNRQMAQIYATIGEISAAAQVEKQSFQIFRVTLGDDHEYTKQSKETLHAYMVAAQNQNKIIKEQQEKQIAEAQANAIADEIVAEEIAEEERKKKKKKSKSKSKSKNKKK</sequence>
<dbReference type="Pfam" id="PF13236">
    <property type="entry name" value="CLU"/>
    <property type="match status" value="1"/>
</dbReference>
<dbReference type="PROSITE" id="PS51823">
    <property type="entry name" value="CLU"/>
    <property type="match status" value="1"/>
</dbReference>
<reference evidence="5 6" key="1">
    <citation type="journal article" date="2021" name="Sci. Rep.">
        <title>The genome of the diatom Chaetoceros tenuissimus carries an ancient integrated fragment of an extant virus.</title>
        <authorList>
            <person name="Hongo Y."/>
            <person name="Kimura K."/>
            <person name="Takaki Y."/>
            <person name="Yoshida Y."/>
            <person name="Baba S."/>
            <person name="Kobayashi G."/>
            <person name="Nagasaki K."/>
            <person name="Hano T."/>
            <person name="Tomaru Y."/>
        </authorList>
    </citation>
    <scope>NUCLEOTIDE SEQUENCE [LARGE SCALE GENOMIC DNA]</scope>
    <source>
        <strain evidence="5 6">NIES-3715</strain>
    </source>
</reference>
<dbReference type="PANTHER" id="PTHR12601:SF6">
    <property type="entry name" value="CLUSTERED MITOCHONDRIA PROTEIN HOMOLOG"/>
    <property type="match status" value="1"/>
</dbReference>
<dbReference type="GO" id="GO:0005737">
    <property type="term" value="C:cytoplasm"/>
    <property type="evidence" value="ECO:0007669"/>
    <property type="project" value="TreeGrafter"/>
</dbReference>
<feature type="domain" description="Clu" evidence="4">
    <location>
        <begin position="509"/>
        <end position="770"/>
    </location>
</feature>
<feature type="compositionally biased region" description="Basic and acidic residues" evidence="3">
    <location>
        <begin position="1023"/>
        <end position="1032"/>
    </location>
</feature>
<comment type="caution">
    <text evidence="5">The sequence shown here is derived from an EMBL/GenBank/DDBJ whole genome shotgun (WGS) entry which is preliminary data.</text>
</comment>
<accession>A0AAD3H1Y9</accession>
<feature type="compositionally biased region" description="Basic and acidic residues" evidence="3">
    <location>
        <begin position="244"/>
        <end position="258"/>
    </location>
</feature>
<organism evidence="5 6">
    <name type="scientific">Chaetoceros tenuissimus</name>
    <dbReference type="NCBI Taxonomy" id="426638"/>
    <lineage>
        <taxon>Eukaryota</taxon>
        <taxon>Sar</taxon>
        <taxon>Stramenopiles</taxon>
        <taxon>Ochrophyta</taxon>
        <taxon>Bacillariophyta</taxon>
        <taxon>Coscinodiscophyceae</taxon>
        <taxon>Chaetocerotophycidae</taxon>
        <taxon>Chaetocerotales</taxon>
        <taxon>Chaetocerotaceae</taxon>
        <taxon>Chaetoceros</taxon>
    </lineage>
</organism>
<dbReference type="PANTHER" id="PTHR12601">
    <property type="entry name" value="EUKARYOTIC TRANSLATION INITIATION FACTOR 3 SUBUNIT EIF-3"/>
    <property type="match status" value="1"/>
</dbReference>
<dbReference type="SUPFAM" id="SSF48452">
    <property type="entry name" value="TPR-like"/>
    <property type="match status" value="1"/>
</dbReference>
<feature type="region of interest" description="Disordered" evidence="3">
    <location>
        <begin position="1427"/>
        <end position="1448"/>
    </location>
</feature>
<keyword evidence="1" id="KW-0963">Cytoplasm</keyword>
<dbReference type="InterPro" id="IPR027523">
    <property type="entry name" value="CLU_prot"/>
</dbReference>
<feature type="region of interest" description="Disordered" evidence="3">
    <location>
        <begin position="110"/>
        <end position="129"/>
    </location>
</feature>
<evidence type="ECO:0000256" key="2">
    <source>
        <dbReference type="SAM" id="Coils"/>
    </source>
</evidence>
<name>A0AAD3H1Y9_9STRA</name>